<dbReference type="EMBL" id="CAXKWB010000959">
    <property type="protein sequence ID" value="CAL4062936.1"/>
    <property type="molecule type" value="Genomic_DNA"/>
</dbReference>
<comment type="caution">
    <text evidence="6">Lacks conserved residue(s) required for the propagation of feature annotation.</text>
</comment>
<dbReference type="PANTHER" id="PTHR11547">
    <property type="entry name" value="ARGININE OR CREATINE KINASE"/>
    <property type="match status" value="1"/>
</dbReference>
<sequence>MLNTDPAYLTFRIRVGRSIDGFGLSPGITREQRLQLEGIFKKALECLPGEISGTYYPLATMNEKVRQQLIDEHLLFVSGDPNLFKPERFHPLGQFVILKSILSPINLHNNVNNSLNFTCMPPFPCYLLFLDLINNTSPYASTTTHKIVLTPSV</sequence>
<keyword evidence="4 6" id="KW-0418">Kinase</keyword>
<dbReference type="GO" id="GO:0005524">
    <property type="term" value="F:ATP binding"/>
    <property type="evidence" value="ECO:0007669"/>
    <property type="project" value="UniProtKB-UniRule"/>
</dbReference>
<comment type="similarity">
    <text evidence="6">Belongs to the ATP:guanido phosphotransferase family.</text>
</comment>
<keyword evidence="9" id="KW-1185">Reference proteome</keyword>
<evidence type="ECO:0000256" key="2">
    <source>
        <dbReference type="ARBA" id="ARBA00022679"/>
    </source>
</evidence>
<dbReference type="GO" id="GO:0004111">
    <property type="term" value="F:creatine kinase activity"/>
    <property type="evidence" value="ECO:0007669"/>
    <property type="project" value="InterPro"/>
</dbReference>
<dbReference type="GO" id="GO:0046314">
    <property type="term" value="P:phosphocreatine biosynthetic process"/>
    <property type="evidence" value="ECO:0007669"/>
    <property type="project" value="InterPro"/>
</dbReference>
<dbReference type="GO" id="GO:0005615">
    <property type="term" value="C:extracellular space"/>
    <property type="evidence" value="ECO:0007669"/>
    <property type="project" value="TreeGrafter"/>
</dbReference>
<keyword evidence="2 6" id="KW-0808">Transferase</keyword>
<dbReference type="EC" id="2.7.3.3" evidence="1"/>
<dbReference type="SUPFAM" id="SSF55931">
    <property type="entry name" value="Glutamine synthetase/guanido kinase"/>
    <property type="match status" value="1"/>
</dbReference>
<accession>A0AAV2PS13</accession>
<dbReference type="Gene3D" id="3.30.590.10">
    <property type="entry name" value="Glutamine synthetase/guanido kinase, catalytic domain"/>
    <property type="match status" value="1"/>
</dbReference>
<dbReference type="PROSITE" id="PS51510">
    <property type="entry name" value="PHOSPHAGEN_KINASE_C"/>
    <property type="match status" value="1"/>
</dbReference>
<keyword evidence="3 6" id="KW-0547">Nucleotide-binding</keyword>
<dbReference type="GO" id="GO:0004054">
    <property type="term" value="F:arginine kinase activity"/>
    <property type="evidence" value="ECO:0007669"/>
    <property type="project" value="UniProtKB-EC"/>
</dbReference>
<evidence type="ECO:0000256" key="3">
    <source>
        <dbReference type="ARBA" id="ARBA00022741"/>
    </source>
</evidence>
<dbReference type="AlphaFoldDB" id="A0AAV2PS13"/>
<feature type="binding site" evidence="6">
    <location>
        <begin position="10"/>
        <end position="14"/>
    </location>
    <ligand>
        <name>ATP</name>
        <dbReference type="ChEBI" id="CHEBI:30616"/>
    </ligand>
</feature>
<dbReference type="Proteomes" id="UP001497623">
    <property type="component" value="Unassembled WGS sequence"/>
</dbReference>
<evidence type="ECO:0000256" key="4">
    <source>
        <dbReference type="ARBA" id="ARBA00022777"/>
    </source>
</evidence>
<organism evidence="8 9">
    <name type="scientific">Meganyctiphanes norvegica</name>
    <name type="common">Northern krill</name>
    <name type="synonym">Thysanopoda norvegica</name>
    <dbReference type="NCBI Taxonomy" id="48144"/>
    <lineage>
        <taxon>Eukaryota</taxon>
        <taxon>Metazoa</taxon>
        <taxon>Ecdysozoa</taxon>
        <taxon>Arthropoda</taxon>
        <taxon>Crustacea</taxon>
        <taxon>Multicrustacea</taxon>
        <taxon>Malacostraca</taxon>
        <taxon>Eumalacostraca</taxon>
        <taxon>Eucarida</taxon>
        <taxon>Euphausiacea</taxon>
        <taxon>Euphausiidae</taxon>
        <taxon>Meganyctiphanes</taxon>
    </lineage>
</organism>
<dbReference type="PANTHER" id="PTHR11547:SF38">
    <property type="entry name" value="ARGININE KINASE 1-RELATED"/>
    <property type="match status" value="1"/>
</dbReference>
<dbReference type="InterPro" id="IPR014746">
    <property type="entry name" value="Gln_synth/guanido_kin_cat_dom"/>
</dbReference>
<evidence type="ECO:0000259" key="7">
    <source>
        <dbReference type="PROSITE" id="PS51510"/>
    </source>
</evidence>
<feature type="binding site" evidence="6">
    <location>
        <position position="73"/>
    </location>
    <ligand>
        <name>ATP</name>
        <dbReference type="ChEBI" id="CHEBI:30616"/>
    </ligand>
</feature>
<evidence type="ECO:0000313" key="8">
    <source>
        <dbReference type="EMBL" id="CAL4062936.1"/>
    </source>
</evidence>
<dbReference type="InterPro" id="IPR000749">
    <property type="entry name" value="ATP-guanido_PTrfase"/>
</dbReference>
<feature type="domain" description="Phosphagen kinase C-terminal" evidence="7">
    <location>
        <begin position="7"/>
        <end position="76"/>
    </location>
</feature>
<protein>
    <recommendedName>
        <fullName evidence="1">arginine kinase</fullName>
        <ecNumber evidence="1">2.7.3.3</ecNumber>
    </recommendedName>
</protein>
<evidence type="ECO:0000313" key="9">
    <source>
        <dbReference type="Proteomes" id="UP001497623"/>
    </source>
</evidence>
<feature type="non-terminal residue" evidence="8">
    <location>
        <position position="153"/>
    </location>
</feature>
<evidence type="ECO:0000256" key="6">
    <source>
        <dbReference type="PROSITE-ProRule" id="PRU00843"/>
    </source>
</evidence>
<comment type="caution">
    <text evidence="8">The sequence shown here is derived from an EMBL/GenBank/DDBJ whole genome shotgun (WGS) entry which is preliminary data.</text>
</comment>
<gene>
    <name evidence="8" type="ORF">MNOR_LOCUS2951</name>
</gene>
<evidence type="ECO:0000256" key="5">
    <source>
        <dbReference type="ARBA" id="ARBA00022840"/>
    </source>
</evidence>
<dbReference type="InterPro" id="IPR022414">
    <property type="entry name" value="ATP-guanido_PTrfase_cat"/>
</dbReference>
<evidence type="ECO:0000256" key="1">
    <source>
        <dbReference type="ARBA" id="ARBA00012230"/>
    </source>
</evidence>
<reference evidence="8 9" key="1">
    <citation type="submission" date="2024-05" db="EMBL/GenBank/DDBJ databases">
        <authorList>
            <person name="Wallberg A."/>
        </authorList>
    </citation>
    <scope>NUCLEOTIDE SEQUENCE [LARGE SCALE GENOMIC DNA]</scope>
</reference>
<name>A0AAV2PS13_MEGNR</name>
<keyword evidence="5 6" id="KW-0067">ATP-binding</keyword>
<proteinExistence type="inferred from homology"/>